<proteinExistence type="predicted"/>
<dbReference type="InterPro" id="IPR006640">
    <property type="entry name" value="SprT-like_domain"/>
</dbReference>
<reference evidence="2" key="1">
    <citation type="submission" date="2020-05" db="EMBL/GenBank/DDBJ databases">
        <authorList>
            <person name="Chiriac C."/>
            <person name="Salcher M."/>
            <person name="Ghai R."/>
            <person name="Kavagutti S V."/>
        </authorList>
    </citation>
    <scope>NUCLEOTIDE SEQUENCE</scope>
</reference>
<dbReference type="Pfam" id="PF10263">
    <property type="entry name" value="SprT-like"/>
    <property type="match status" value="1"/>
</dbReference>
<protein>
    <submittedName>
        <fullName evidence="2">SprT-like</fullName>
    </submittedName>
</protein>
<evidence type="ECO:0000259" key="1">
    <source>
        <dbReference type="Pfam" id="PF10263"/>
    </source>
</evidence>
<accession>A0A6J7WHG0</accession>
<organism evidence="2">
    <name type="scientific">uncultured Caudovirales phage</name>
    <dbReference type="NCBI Taxonomy" id="2100421"/>
    <lineage>
        <taxon>Viruses</taxon>
        <taxon>Duplodnaviria</taxon>
        <taxon>Heunggongvirae</taxon>
        <taxon>Uroviricota</taxon>
        <taxon>Caudoviricetes</taxon>
        <taxon>Peduoviridae</taxon>
        <taxon>Maltschvirus</taxon>
        <taxon>Maltschvirus maltsch</taxon>
    </lineage>
</organism>
<feature type="domain" description="SprT-like" evidence="1">
    <location>
        <begin position="36"/>
        <end position="149"/>
    </location>
</feature>
<evidence type="ECO:0000313" key="2">
    <source>
        <dbReference type="EMBL" id="CAB5214875.1"/>
    </source>
</evidence>
<dbReference type="GO" id="GO:0006950">
    <property type="term" value="P:response to stress"/>
    <property type="evidence" value="ECO:0007669"/>
    <property type="project" value="UniProtKB-ARBA"/>
</dbReference>
<dbReference type="EMBL" id="LR798243">
    <property type="protein sequence ID" value="CAB5214875.1"/>
    <property type="molecule type" value="Genomic_DNA"/>
</dbReference>
<gene>
    <name evidence="2" type="ORF">UFOVP190_300</name>
</gene>
<name>A0A6J7WHG0_9CAUD</name>
<sequence length="163" mass="20048">MARPNPIRAIMESPLPSITYQRRLSFRPSYADINYIYNKLNLYLFDNRLRVPDIEQGVRRKTWGFCQWEDQYSPYTGSYCQIKLMNKWFCEHWFVNTLAHEMVHQYQWDIHRFEYHNGKMDKKGGAHGPDFFMWRERFAHYGLHLKTSHGMKRWFRHQDFNKC</sequence>